<proteinExistence type="predicted"/>
<sequence>MSGVVRKEDAHKLIDQLPSNATWDDLMHEIYVREAIEKGLEDSKAGRTKDVAEIRKKYGLPE</sequence>
<protein>
    <submittedName>
        <fullName evidence="1">Uncharacterized protein</fullName>
    </submittedName>
</protein>
<evidence type="ECO:0000313" key="1">
    <source>
        <dbReference type="EMBL" id="VAX02290.1"/>
    </source>
</evidence>
<reference evidence="1" key="1">
    <citation type="submission" date="2018-06" db="EMBL/GenBank/DDBJ databases">
        <authorList>
            <person name="Zhirakovskaya E."/>
        </authorList>
    </citation>
    <scope>NUCLEOTIDE SEQUENCE</scope>
</reference>
<name>A0A3B1AVL6_9ZZZZ</name>
<accession>A0A3B1AVL6</accession>
<dbReference type="AlphaFoldDB" id="A0A3B1AVL6"/>
<gene>
    <name evidence="1" type="ORF">MNBD_GAMMA20-1058</name>
</gene>
<dbReference type="EMBL" id="UOFU01000261">
    <property type="protein sequence ID" value="VAX02290.1"/>
    <property type="molecule type" value="Genomic_DNA"/>
</dbReference>
<organism evidence="1">
    <name type="scientific">hydrothermal vent metagenome</name>
    <dbReference type="NCBI Taxonomy" id="652676"/>
    <lineage>
        <taxon>unclassified sequences</taxon>
        <taxon>metagenomes</taxon>
        <taxon>ecological metagenomes</taxon>
    </lineage>
</organism>